<dbReference type="AlphaFoldDB" id="A0A183JBJ1"/>
<gene>
    <name evidence="1" type="ORF">SCUD_LOCUS46</name>
</gene>
<reference evidence="3" key="1">
    <citation type="submission" date="2016-06" db="UniProtKB">
        <authorList>
            <consortium name="WormBaseParasite"/>
        </authorList>
    </citation>
    <scope>IDENTIFICATION</scope>
</reference>
<reference evidence="1 2" key="2">
    <citation type="submission" date="2018-11" db="EMBL/GenBank/DDBJ databases">
        <authorList>
            <consortium name="Pathogen Informatics"/>
        </authorList>
    </citation>
    <scope>NUCLEOTIDE SEQUENCE [LARGE SCALE GENOMIC DNA]</scope>
    <source>
        <strain evidence="1">Dakar</strain>
        <strain evidence="2">Dakar, Senegal</strain>
    </source>
</reference>
<dbReference type="WBParaSite" id="SCUD_0000004501-mRNA-1">
    <property type="protein sequence ID" value="SCUD_0000004501-mRNA-1"/>
    <property type="gene ID" value="SCUD_0000004501"/>
</dbReference>
<proteinExistence type="predicted"/>
<evidence type="ECO:0000313" key="1">
    <source>
        <dbReference type="EMBL" id="VDO58850.1"/>
    </source>
</evidence>
<evidence type="ECO:0000313" key="2">
    <source>
        <dbReference type="Proteomes" id="UP000279833"/>
    </source>
</evidence>
<sequence>MFSLLTTASHVHSHVQMLFPILWCVAVCLVDI</sequence>
<dbReference type="Proteomes" id="UP000279833">
    <property type="component" value="Unassembled WGS sequence"/>
</dbReference>
<protein>
    <submittedName>
        <fullName evidence="1 3">Uncharacterized protein</fullName>
    </submittedName>
</protein>
<evidence type="ECO:0000313" key="3">
    <source>
        <dbReference type="WBParaSite" id="SCUD_0000004501-mRNA-1"/>
    </source>
</evidence>
<name>A0A183JBJ1_9TREM</name>
<keyword evidence="2" id="KW-1185">Reference proteome</keyword>
<organism evidence="3">
    <name type="scientific">Schistosoma curassoni</name>
    <dbReference type="NCBI Taxonomy" id="6186"/>
    <lineage>
        <taxon>Eukaryota</taxon>
        <taxon>Metazoa</taxon>
        <taxon>Spiralia</taxon>
        <taxon>Lophotrochozoa</taxon>
        <taxon>Platyhelminthes</taxon>
        <taxon>Trematoda</taxon>
        <taxon>Digenea</taxon>
        <taxon>Strigeidida</taxon>
        <taxon>Schistosomatoidea</taxon>
        <taxon>Schistosomatidae</taxon>
        <taxon>Schistosoma</taxon>
    </lineage>
</organism>
<accession>A0A183JBJ1</accession>
<dbReference type="EMBL" id="UZAK01000027">
    <property type="protein sequence ID" value="VDO58850.1"/>
    <property type="molecule type" value="Genomic_DNA"/>
</dbReference>